<comment type="similarity">
    <text evidence="22">In the N-terminal section; belongs to the LigD polymerase family.</text>
</comment>
<dbReference type="GO" id="GO:0006281">
    <property type="term" value="P:DNA repair"/>
    <property type="evidence" value="ECO:0007669"/>
    <property type="project" value="UniProtKB-KW"/>
</dbReference>
<dbReference type="GO" id="GO:0005524">
    <property type="term" value="F:ATP binding"/>
    <property type="evidence" value="ECO:0007669"/>
    <property type="project" value="UniProtKB-KW"/>
</dbReference>
<dbReference type="RefSeq" id="WP_047233717.1">
    <property type="nucleotide sequence ID" value="NZ_JNBQ01000024.1"/>
</dbReference>
<feature type="region of interest" description="Disordered" evidence="23">
    <location>
        <begin position="494"/>
        <end position="579"/>
    </location>
</feature>
<dbReference type="AlphaFoldDB" id="A0A0H2KJW4"/>
<evidence type="ECO:0000313" key="26">
    <source>
        <dbReference type="Proteomes" id="UP000035265"/>
    </source>
</evidence>
<dbReference type="GO" id="GO:0004527">
    <property type="term" value="F:exonuclease activity"/>
    <property type="evidence" value="ECO:0007669"/>
    <property type="project" value="UniProtKB-KW"/>
</dbReference>
<dbReference type="EC" id="6.5.1.1" evidence="2"/>
<evidence type="ECO:0000256" key="4">
    <source>
        <dbReference type="ARBA" id="ARBA00022679"/>
    </source>
</evidence>
<dbReference type="NCBIfam" id="TIGR02778">
    <property type="entry name" value="ligD_pol"/>
    <property type="match status" value="1"/>
</dbReference>
<dbReference type="SUPFAM" id="SSF56091">
    <property type="entry name" value="DNA ligase/mRNA capping enzyme, catalytic domain"/>
    <property type="match status" value="1"/>
</dbReference>
<dbReference type="CDD" id="cd04863">
    <property type="entry name" value="MtLigD_Pol_like"/>
    <property type="match status" value="1"/>
</dbReference>
<dbReference type="Gene3D" id="2.40.50.140">
    <property type="entry name" value="Nucleic acid-binding proteins"/>
    <property type="match status" value="1"/>
</dbReference>
<dbReference type="GO" id="GO:0003677">
    <property type="term" value="F:DNA binding"/>
    <property type="evidence" value="ECO:0007669"/>
    <property type="project" value="UniProtKB-KW"/>
</dbReference>
<dbReference type="InterPro" id="IPR012309">
    <property type="entry name" value="DNA_ligase_ATP-dep_C"/>
</dbReference>
<dbReference type="PANTHER" id="PTHR42705">
    <property type="entry name" value="BIFUNCTIONAL NON-HOMOLOGOUS END JOINING PROTEIN LIGD"/>
    <property type="match status" value="1"/>
</dbReference>
<evidence type="ECO:0000256" key="2">
    <source>
        <dbReference type="ARBA" id="ARBA00012727"/>
    </source>
</evidence>
<dbReference type="InterPro" id="IPR014146">
    <property type="entry name" value="LigD_ligase_dom"/>
</dbReference>
<keyword evidence="16" id="KW-0234">DNA repair</keyword>
<dbReference type="Pfam" id="PF04679">
    <property type="entry name" value="DNA_ligase_A_C"/>
    <property type="match status" value="1"/>
</dbReference>
<feature type="compositionally biased region" description="Basic and acidic residues" evidence="23">
    <location>
        <begin position="546"/>
        <end position="558"/>
    </location>
</feature>
<dbReference type="PATRIC" id="fig|264251.5.peg.3101"/>
<evidence type="ECO:0000256" key="17">
    <source>
        <dbReference type="ARBA" id="ARBA00023211"/>
    </source>
</evidence>
<evidence type="ECO:0000256" key="12">
    <source>
        <dbReference type="ARBA" id="ARBA00022840"/>
    </source>
</evidence>
<dbReference type="PANTHER" id="PTHR42705:SF2">
    <property type="entry name" value="BIFUNCTIONAL NON-HOMOLOGOUS END JOINING PROTEIN LIGD"/>
    <property type="match status" value="1"/>
</dbReference>
<dbReference type="Gene3D" id="3.90.920.10">
    <property type="entry name" value="DNA primase, PRIM domain"/>
    <property type="match status" value="1"/>
</dbReference>
<dbReference type="CDD" id="cd07906">
    <property type="entry name" value="Adenylation_DNA_ligase_LigD_LigC"/>
    <property type="match status" value="1"/>
</dbReference>
<dbReference type="InterPro" id="IPR014145">
    <property type="entry name" value="LigD_pol_dom"/>
</dbReference>
<keyword evidence="7" id="KW-0479">Metal-binding</keyword>
<dbReference type="CDD" id="cd07971">
    <property type="entry name" value="OBF_DNA_ligase_LigD"/>
    <property type="match status" value="1"/>
</dbReference>
<reference evidence="25 26" key="1">
    <citation type="submission" date="2014-05" db="EMBL/GenBank/DDBJ databases">
        <title>Cellulosimicrobium funkei U11 genome.</title>
        <authorList>
            <person name="Hu C."/>
            <person name="Gong Y."/>
            <person name="Wan W."/>
            <person name="Jiang M."/>
        </authorList>
    </citation>
    <scope>NUCLEOTIDE SEQUENCE [LARGE SCALE GENOMIC DNA]</scope>
    <source>
        <strain evidence="25 26">U11</strain>
    </source>
</reference>
<keyword evidence="9" id="KW-0227">DNA damage</keyword>
<dbReference type="NCBIfam" id="TIGR02779">
    <property type="entry name" value="NHEJ_ligase_lig"/>
    <property type="match status" value="1"/>
</dbReference>
<comment type="catalytic activity">
    <reaction evidence="20">
        <text>ATP + (deoxyribonucleotide)n-3'-hydroxyl + 5'-phospho-(deoxyribonucleotide)m = (deoxyribonucleotide)n+m + AMP + diphosphate.</text>
        <dbReference type="EC" id="6.5.1.1"/>
    </reaction>
</comment>
<keyword evidence="3 25" id="KW-0436">Ligase</keyword>
<dbReference type="GO" id="GO:0003910">
    <property type="term" value="F:DNA ligase (ATP) activity"/>
    <property type="evidence" value="ECO:0007669"/>
    <property type="project" value="UniProtKB-EC"/>
</dbReference>
<proteinExistence type="inferred from homology"/>
<comment type="cofactor">
    <cofactor evidence="1">
        <name>Mn(2+)</name>
        <dbReference type="ChEBI" id="CHEBI:29035"/>
    </cofactor>
</comment>
<keyword evidence="11" id="KW-0269">Exonuclease</keyword>
<keyword evidence="12" id="KW-0067">ATP-binding</keyword>
<dbReference type="InterPro" id="IPR014144">
    <property type="entry name" value="LigD_PE_domain"/>
</dbReference>
<keyword evidence="14" id="KW-0238">DNA-binding</keyword>
<gene>
    <name evidence="25" type="ORF">FB00_15240</name>
</gene>
<evidence type="ECO:0000256" key="20">
    <source>
        <dbReference type="ARBA" id="ARBA00034003"/>
    </source>
</evidence>
<feature type="domain" description="ATP-dependent DNA ligase family profile" evidence="24">
    <location>
        <begin position="670"/>
        <end position="794"/>
    </location>
</feature>
<keyword evidence="17" id="KW-0464">Manganese</keyword>
<dbReference type="STRING" id="264251.FB00_15240"/>
<comment type="caution">
    <text evidence="25">The sequence shown here is derived from an EMBL/GenBank/DDBJ whole genome shotgun (WGS) entry which is preliminary data.</text>
</comment>
<feature type="region of interest" description="Disordered" evidence="23">
    <location>
        <begin position="880"/>
        <end position="900"/>
    </location>
</feature>
<dbReference type="Gene3D" id="3.30.470.30">
    <property type="entry name" value="DNA ligase/mRNA capping enzyme"/>
    <property type="match status" value="1"/>
</dbReference>
<keyword evidence="10" id="KW-0378">Hydrolase</keyword>
<dbReference type="Pfam" id="PF13298">
    <property type="entry name" value="LigD_N"/>
    <property type="match status" value="1"/>
</dbReference>
<evidence type="ECO:0000256" key="23">
    <source>
        <dbReference type="SAM" id="MobiDB-lite"/>
    </source>
</evidence>
<keyword evidence="6" id="KW-0540">Nuclease</keyword>
<evidence type="ECO:0000256" key="5">
    <source>
        <dbReference type="ARBA" id="ARBA00022695"/>
    </source>
</evidence>
<evidence type="ECO:0000256" key="1">
    <source>
        <dbReference type="ARBA" id="ARBA00001936"/>
    </source>
</evidence>
<dbReference type="Proteomes" id="UP000035265">
    <property type="component" value="Unassembled WGS sequence"/>
</dbReference>
<evidence type="ECO:0000256" key="11">
    <source>
        <dbReference type="ARBA" id="ARBA00022839"/>
    </source>
</evidence>
<evidence type="ECO:0000256" key="22">
    <source>
        <dbReference type="ARBA" id="ARBA00049990"/>
    </source>
</evidence>
<dbReference type="NCBIfam" id="NF007210">
    <property type="entry name" value="PRK09632.1"/>
    <property type="match status" value="1"/>
</dbReference>
<evidence type="ECO:0000256" key="3">
    <source>
        <dbReference type="ARBA" id="ARBA00022598"/>
    </source>
</evidence>
<dbReference type="InterPro" id="IPR052171">
    <property type="entry name" value="NHEJ_LigD"/>
</dbReference>
<evidence type="ECO:0000313" key="25">
    <source>
        <dbReference type="EMBL" id="KLN33895.1"/>
    </source>
</evidence>
<evidence type="ECO:0000256" key="13">
    <source>
        <dbReference type="ARBA" id="ARBA00022932"/>
    </source>
</evidence>
<evidence type="ECO:0000256" key="8">
    <source>
        <dbReference type="ARBA" id="ARBA00022741"/>
    </source>
</evidence>
<name>A0A0H2KJW4_9MICO</name>
<dbReference type="GO" id="GO:0046872">
    <property type="term" value="F:metal ion binding"/>
    <property type="evidence" value="ECO:0007669"/>
    <property type="project" value="UniProtKB-KW"/>
</dbReference>
<keyword evidence="13" id="KW-0239">DNA-directed DNA polymerase</keyword>
<feature type="compositionally biased region" description="Low complexity" evidence="23">
    <location>
        <begin position="316"/>
        <end position="329"/>
    </location>
</feature>
<dbReference type="SUPFAM" id="SSF50249">
    <property type="entry name" value="Nucleic acid-binding proteins"/>
    <property type="match status" value="1"/>
</dbReference>
<dbReference type="EMBL" id="JNBQ01000024">
    <property type="protein sequence ID" value="KLN33895.1"/>
    <property type="molecule type" value="Genomic_DNA"/>
</dbReference>
<evidence type="ECO:0000259" key="24">
    <source>
        <dbReference type="PROSITE" id="PS50160"/>
    </source>
</evidence>
<evidence type="ECO:0000256" key="10">
    <source>
        <dbReference type="ARBA" id="ARBA00022801"/>
    </source>
</evidence>
<evidence type="ECO:0000256" key="16">
    <source>
        <dbReference type="ARBA" id="ARBA00023204"/>
    </source>
</evidence>
<feature type="compositionally biased region" description="Basic and acidic residues" evidence="23">
    <location>
        <begin position="331"/>
        <end position="349"/>
    </location>
</feature>
<keyword evidence="26" id="KW-1185">Reference proteome</keyword>
<evidence type="ECO:0000256" key="14">
    <source>
        <dbReference type="ARBA" id="ARBA00023125"/>
    </source>
</evidence>
<feature type="region of interest" description="Disordered" evidence="23">
    <location>
        <begin position="313"/>
        <end position="364"/>
    </location>
</feature>
<dbReference type="Pfam" id="PF21686">
    <property type="entry name" value="LigD_Prim-Pol"/>
    <property type="match status" value="1"/>
</dbReference>
<keyword evidence="8" id="KW-0547">Nucleotide-binding</keyword>
<keyword evidence="4" id="KW-0808">Transferase</keyword>
<evidence type="ECO:0000256" key="21">
    <source>
        <dbReference type="ARBA" id="ARBA00049981"/>
    </source>
</evidence>
<feature type="compositionally biased region" description="Basic and acidic residues" evidence="23">
    <location>
        <begin position="881"/>
        <end position="900"/>
    </location>
</feature>
<keyword evidence="15" id="KW-0233">DNA recombination</keyword>
<evidence type="ECO:0000256" key="15">
    <source>
        <dbReference type="ARBA" id="ARBA00023172"/>
    </source>
</evidence>
<dbReference type="InterPro" id="IPR033649">
    <property type="entry name" value="MtLigD_Pol-like"/>
</dbReference>
<evidence type="ECO:0000256" key="9">
    <source>
        <dbReference type="ARBA" id="ARBA00022763"/>
    </source>
</evidence>
<dbReference type="GO" id="GO:0006310">
    <property type="term" value="P:DNA recombination"/>
    <property type="evidence" value="ECO:0007669"/>
    <property type="project" value="UniProtKB-KW"/>
</dbReference>
<organism evidence="25 26">
    <name type="scientific">Cellulosimicrobium funkei</name>
    <dbReference type="NCBI Taxonomy" id="264251"/>
    <lineage>
        <taxon>Bacteria</taxon>
        <taxon>Bacillati</taxon>
        <taxon>Actinomycetota</taxon>
        <taxon>Actinomycetes</taxon>
        <taxon>Micrococcales</taxon>
        <taxon>Promicromonosporaceae</taxon>
        <taxon>Cellulosimicrobium</taxon>
    </lineage>
</organism>
<sequence>MATTSSRGAGETVNVGGHRLRLTNLDKILYPATGTTKADVLAYLAAVADVMLPHCAHRPATRKRWPDGVEGQVFFQKNAGQGVPSWVRTRRIQHKSSANDYVLVDDLATLTWLGQTASLELHVPQWQFGRTGVHLNPDRLVLDLDPGPGAGLPECAEVARLARTILRGMGLDPLPVTSGSKGIHLYAALDGKQDAAAVSDVAHELARYLEAEHPDLVVSDMKKSLRGGKVLVDWSQNNGNKTTIAPYSLRGREHPTVAAPRTWEELDDPGLRHLDADEVVERVRTIGDPLAALTLGHLAALEPTPERMATFERKGAATSGDAGADASGSGDDERPDRLHRYRSMRDAARTPEPVPDEAPPASEGNSFVIQEHHARRLHWDFRLEHDGVLVSWALPRGEPTDPKKNHLAVQTEDHPLAYGAFEGTIPKGEYGAGEVTIWDAGTYELEKWRDGKEVIVTLHGEQHGTRRLALIHTGGRDGRDEDNWLIHLMAPRGGTSGAASAGGRDQGETKKAGGALAPGRGGPGGSAEERGADGRPGASAPPATQPDHDHDHDHDHAEPTPARTDWRPMLASPASAGDLHDDDGWAFEMKWDGFRTLAHVSHGQVRLVSRSGKDMTVTYPELQALAEQVPAEALPVVLDGEIVALDARGRPSFRRLQQRANIAKPGDVAAARRKVTVDLMLFDLLETGGRSLAKRPYDERREVLEDVLGDARAPVHVPPAFDGDLDAAMETSRRLGLEGVVAKRRDGTYSSGRRSALWLKLKHAQSQEVVVVGWRPGHGDRAHLVGSLLLAVPDGDRLVYVGRVGSGFTDAERRDLVAELGRIERTTSPATGVPREDARDARWVSPRRVAEVVYAEWTGPGEGEGDDIPFGKLRHPVWKGWRRDKSPSDVVREEPATLDR</sequence>
<evidence type="ECO:0000256" key="7">
    <source>
        <dbReference type="ARBA" id="ARBA00022723"/>
    </source>
</evidence>
<dbReference type="InterPro" id="IPR012340">
    <property type="entry name" value="NA-bd_OB-fold"/>
</dbReference>
<dbReference type="Gene3D" id="3.30.1490.70">
    <property type="match status" value="1"/>
</dbReference>
<evidence type="ECO:0000256" key="18">
    <source>
        <dbReference type="ARBA" id="ARBA00023268"/>
    </source>
</evidence>
<dbReference type="GO" id="GO:0003887">
    <property type="term" value="F:DNA-directed DNA polymerase activity"/>
    <property type="evidence" value="ECO:0007669"/>
    <property type="project" value="UniProtKB-KW"/>
</dbReference>
<protein>
    <recommendedName>
        <fullName evidence="2">DNA ligase (ATP)</fullName>
        <ecNumber evidence="2">6.5.1.1</ecNumber>
    </recommendedName>
    <alternativeName>
        <fullName evidence="19">NHEJ DNA polymerase</fullName>
    </alternativeName>
</protein>
<dbReference type="Pfam" id="PF01068">
    <property type="entry name" value="DNA_ligase_A_M"/>
    <property type="match status" value="1"/>
</dbReference>
<comment type="similarity">
    <text evidence="21">In the C-terminal section; belongs to the ATP-dependent DNA ligase family.</text>
</comment>
<accession>A0A0H2KJW4</accession>
<dbReference type="InterPro" id="IPR012310">
    <property type="entry name" value="DNA_ligase_ATP-dep_cent"/>
</dbReference>
<keyword evidence="18" id="KW-0511">Multifunctional enzyme</keyword>
<evidence type="ECO:0000256" key="19">
    <source>
        <dbReference type="ARBA" id="ARBA00029943"/>
    </source>
</evidence>
<keyword evidence="5" id="KW-0548">Nucleotidyltransferase</keyword>
<dbReference type="NCBIfam" id="TIGR02777">
    <property type="entry name" value="LigD_PE_dom"/>
    <property type="match status" value="1"/>
</dbReference>
<evidence type="ECO:0000256" key="6">
    <source>
        <dbReference type="ARBA" id="ARBA00022722"/>
    </source>
</evidence>
<dbReference type="PROSITE" id="PS50160">
    <property type="entry name" value="DNA_LIGASE_A3"/>
    <property type="match status" value="1"/>
</dbReference>